<dbReference type="Pfam" id="PF01555">
    <property type="entry name" value="N6_N4_Mtase"/>
    <property type="match status" value="1"/>
</dbReference>
<dbReference type="InterPro" id="IPR002295">
    <property type="entry name" value="N4/N6-MTase_EcoPI_Mod-like"/>
</dbReference>
<evidence type="ECO:0000313" key="8">
    <source>
        <dbReference type="EMBL" id="VVE76980.1"/>
    </source>
</evidence>
<dbReference type="GO" id="GO:0003677">
    <property type="term" value="F:DNA binding"/>
    <property type="evidence" value="ECO:0007669"/>
    <property type="project" value="InterPro"/>
</dbReference>
<evidence type="ECO:0000256" key="3">
    <source>
        <dbReference type="ARBA" id="ARBA00022603"/>
    </source>
</evidence>
<keyword evidence="4 8" id="KW-0808">Transferase</keyword>
<protein>
    <recommendedName>
        <fullName evidence="2">site-specific DNA-methyltransferase (adenine-specific)</fullName>
        <ecNumber evidence="2">2.1.1.72</ecNumber>
    </recommendedName>
</protein>
<evidence type="ECO:0000256" key="5">
    <source>
        <dbReference type="ARBA" id="ARBA00022691"/>
    </source>
</evidence>
<dbReference type="Proteomes" id="UP000414136">
    <property type="component" value="Unassembled WGS sequence"/>
</dbReference>
<comment type="catalytic activity">
    <reaction evidence="6">
        <text>a 2'-deoxyadenosine in DNA + S-adenosyl-L-methionine = an N(6)-methyl-2'-deoxyadenosine in DNA + S-adenosyl-L-homocysteine + H(+)</text>
        <dbReference type="Rhea" id="RHEA:15197"/>
        <dbReference type="Rhea" id="RHEA-COMP:12418"/>
        <dbReference type="Rhea" id="RHEA-COMP:12419"/>
        <dbReference type="ChEBI" id="CHEBI:15378"/>
        <dbReference type="ChEBI" id="CHEBI:57856"/>
        <dbReference type="ChEBI" id="CHEBI:59789"/>
        <dbReference type="ChEBI" id="CHEBI:90615"/>
        <dbReference type="ChEBI" id="CHEBI:90616"/>
        <dbReference type="EC" id="2.1.1.72"/>
    </reaction>
</comment>
<feature type="domain" description="DNA methylase N-4/N-6" evidence="7">
    <location>
        <begin position="61"/>
        <end position="353"/>
    </location>
</feature>
<dbReference type="OrthoDB" id="9816288at2"/>
<dbReference type="GO" id="GO:0008170">
    <property type="term" value="F:N-methyltransferase activity"/>
    <property type="evidence" value="ECO:0007669"/>
    <property type="project" value="InterPro"/>
</dbReference>
<name>A0A5E5AXW8_9BURK</name>
<dbReference type="GO" id="GO:0032259">
    <property type="term" value="P:methylation"/>
    <property type="evidence" value="ECO:0007669"/>
    <property type="project" value="UniProtKB-KW"/>
</dbReference>
<sequence>MPFLDWVNKNQAKETALAVPYHLLNRDSVHGDATAAAKNLLIEGDNLLALKALMPLYAGTVNCIHIDPPYNTRSAFEHYDDRLEHSQWLSMMYPRLVLLRDLLAEDGSIWVTIDDNEAHYLKVLMDEVFGRKNFLANIVWQKKYAVKSDSEFLSESHDHIIVYGKDKARTKLYRLPRTAAQDARYRNLDNDPRGPWTSGPLQRNEARDYAIYPVISPVTGKSHLPPKGTSWRFTKEKMEELIADNRIYFGSDGNNVPRFKRFLSDVSDSVPATTWWDYSESGHNDEARREAKQIHDDDDVFGTPKPERLVQKILTLASQPGDLVLDSYLGSGTTAAVAHKMGRRYIGIETGAHARTHCLPRLKKVVAGEQGGISEAVGWQGGGGFSFLTLGQPAFDEHGRLNPSVDFRTLAAYVWHIETGSPGYQPFDTPLLGIHEGRAYFLLYNGILGDQRPAGGNVLTSAILAHMRQLCPSPMPIVAFGEMTRLGPARMAAAGVTFKQIPYDISER</sequence>
<dbReference type="GO" id="GO:0009007">
    <property type="term" value="F:site-specific DNA-methyltransferase (adenine-specific) activity"/>
    <property type="evidence" value="ECO:0007669"/>
    <property type="project" value="UniProtKB-EC"/>
</dbReference>
<gene>
    <name evidence="8" type="ORF">PCA31118_05347</name>
</gene>
<organism evidence="8 9">
    <name type="scientific">Pandoraea captiosa</name>
    <dbReference type="NCBI Taxonomy" id="2508302"/>
    <lineage>
        <taxon>Bacteria</taxon>
        <taxon>Pseudomonadati</taxon>
        <taxon>Pseudomonadota</taxon>
        <taxon>Betaproteobacteria</taxon>
        <taxon>Burkholderiales</taxon>
        <taxon>Burkholderiaceae</taxon>
        <taxon>Pandoraea</taxon>
    </lineage>
</organism>
<dbReference type="InterPro" id="IPR002941">
    <property type="entry name" value="DNA_methylase_N4/N6"/>
</dbReference>
<dbReference type="Gene3D" id="3.40.50.150">
    <property type="entry name" value="Vaccinia Virus protein VP39"/>
    <property type="match status" value="1"/>
</dbReference>
<dbReference type="SUPFAM" id="SSF53335">
    <property type="entry name" value="S-adenosyl-L-methionine-dependent methyltransferases"/>
    <property type="match status" value="1"/>
</dbReference>
<evidence type="ECO:0000256" key="1">
    <source>
        <dbReference type="ARBA" id="ARBA00006594"/>
    </source>
</evidence>
<comment type="similarity">
    <text evidence="1">Belongs to the N(4)/N(6)-methyltransferase family.</text>
</comment>
<evidence type="ECO:0000256" key="6">
    <source>
        <dbReference type="ARBA" id="ARBA00047942"/>
    </source>
</evidence>
<keyword evidence="3 8" id="KW-0489">Methyltransferase</keyword>
<evidence type="ECO:0000259" key="7">
    <source>
        <dbReference type="Pfam" id="PF01555"/>
    </source>
</evidence>
<dbReference type="AlphaFoldDB" id="A0A5E5AXW8"/>
<evidence type="ECO:0000256" key="4">
    <source>
        <dbReference type="ARBA" id="ARBA00022679"/>
    </source>
</evidence>
<dbReference type="RefSeq" id="WP_150627925.1">
    <property type="nucleotide sequence ID" value="NZ_CABPSQ010000024.1"/>
</dbReference>
<dbReference type="EC" id="2.1.1.72" evidence="2"/>
<reference evidence="8 9" key="1">
    <citation type="submission" date="2019-08" db="EMBL/GenBank/DDBJ databases">
        <authorList>
            <person name="Peeters C."/>
        </authorList>
    </citation>
    <scope>NUCLEOTIDE SEQUENCE [LARGE SCALE GENOMIC DNA]</scope>
    <source>
        <strain evidence="8 9">LMG 31118</strain>
    </source>
</reference>
<evidence type="ECO:0000313" key="9">
    <source>
        <dbReference type="Proteomes" id="UP000414136"/>
    </source>
</evidence>
<proteinExistence type="inferred from homology"/>
<dbReference type="InterPro" id="IPR029063">
    <property type="entry name" value="SAM-dependent_MTases_sf"/>
</dbReference>
<dbReference type="EMBL" id="CABPSQ010000024">
    <property type="protein sequence ID" value="VVE76980.1"/>
    <property type="molecule type" value="Genomic_DNA"/>
</dbReference>
<accession>A0A5E5AXW8</accession>
<dbReference type="PRINTS" id="PR00506">
    <property type="entry name" value="D21N6MTFRASE"/>
</dbReference>
<keyword evidence="5" id="KW-0949">S-adenosyl-L-methionine</keyword>
<evidence type="ECO:0000256" key="2">
    <source>
        <dbReference type="ARBA" id="ARBA00011900"/>
    </source>
</evidence>
<keyword evidence="9" id="KW-1185">Reference proteome</keyword>